<evidence type="ECO:0000259" key="7">
    <source>
        <dbReference type="Pfam" id="PF01061"/>
    </source>
</evidence>
<dbReference type="Pfam" id="PF01061">
    <property type="entry name" value="ABC2_membrane"/>
    <property type="match status" value="1"/>
</dbReference>
<feature type="transmembrane region" description="Helical" evidence="6">
    <location>
        <begin position="178"/>
        <end position="199"/>
    </location>
</feature>
<evidence type="ECO:0000313" key="10">
    <source>
        <dbReference type="Proteomes" id="UP000695562"/>
    </source>
</evidence>
<sequence>PDAWLKSPERTSITAELADIQRTAPTIYTSDENGPAREFSTSIWYQTWEVYKRLNLIWWRDPYYTYGLLCQSIICGLALAFTFYKIKDSSSDLDQLMFLLLELLFMGILYVYLVLPQFLIQKEYFKRDYASKFYSWFPFAICIVLVEIPYAIGFGSLCFIMLYWTCGFDYRLDSVESVYFWLIFVVFVLFMCTFGHVVASVCLTAFLSFTVLPVMVGILFSFSGVMVPYERMPVFWRSWIYKLNPAQYLLEGVITNALRDLTVQCSPQDFLQFPPPSGLTCEQYAYDFQSDANNLGYISTLDNGNCGYCKYKTGKEYYETVLSWSDDNRWRNLGVLISFWVFNIFMVILFIYLTRKAQR</sequence>
<dbReference type="EMBL" id="AJWJ01001052">
    <property type="protein sequence ID" value="KAF2068330.1"/>
    <property type="molecule type" value="Genomic_DNA"/>
</dbReference>
<evidence type="ECO:0000313" key="9">
    <source>
        <dbReference type="EMBL" id="KAF2068330.1"/>
    </source>
</evidence>
<protein>
    <recommendedName>
        <fullName evidence="11">ABC-2 type transporter domain-containing protein</fullName>
    </recommendedName>
</protein>
<proteinExistence type="predicted"/>
<dbReference type="GO" id="GO:0005524">
    <property type="term" value="F:ATP binding"/>
    <property type="evidence" value="ECO:0007669"/>
    <property type="project" value="InterPro"/>
</dbReference>
<feature type="non-terminal residue" evidence="9">
    <location>
        <position position="1"/>
    </location>
</feature>
<dbReference type="Proteomes" id="UP000695562">
    <property type="component" value="Unassembled WGS sequence"/>
</dbReference>
<comment type="subcellular location">
    <subcellularLocation>
        <location evidence="1">Membrane</location>
        <topology evidence="1">Multi-pass membrane protein</topology>
    </subcellularLocation>
</comment>
<keyword evidence="3 6" id="KW-0812">Transmembrane</keyword>
<dbReference type="GO" id="GO:0016020">
    <property type="term" value="C:membrane"/>
    <property type="evidence" value="ECO:0007669"/>
    <property type="project" value="UniProtKB-SubCell"/>
</dbReference>
<dbReference type="AlphaFoldDB" id="A0A8J4PKB9"/>
<name>A0A8J4PKB9_9MYCE</name>
<feature type="transmembrane region" description="Helical" evidence="6">
    <location>
        <begin position="96"/>
        <end position="115"/>
    </location>
</feature>
<evidence type="ECO:0000256" key="1">
    <source>
        <dbReference type="ARBA" id="ARBA00004141"/>
    </source>
</evidence>
<evidence type="ECO:0000256" key="4">
    <source>
        <dbReference type="ARBA" id="ARBA00022989"/>
    </source>
</evidence>
<feature type="domain" description="ABC-2 type transporter transmembrane" evidence="7">
    <location>
        <begin position="45"/>
        <end position="256"/>
    </location>
</feature>
<reference evidence="9" key="1">
    <citation type="submission" date="2020-01" db="EMBL/GenBank/DDBJ databases">
        <title>Development of genomics and gene disruption for Polysphondylium violaceum indicates a role for the polyketide synthase stlB in stalk morphogenesis.</title>
        <authorList>
            <person name="Narita B."/>
            <person name="Kawabe Y."/>
            <person name="Kin K."/>
            <person name="Saito T."/>
            <person name="Gibbs R."/>
            <person name="Kuspa A."/>
            <person name="Muzny D."/>
            <person name="Queller D."/>
            <person name="Richards S."/>
            <person name="Strassman J."/>
            <person name="Sucgang R."/>
            <person name="Worley K."/>
            <person name="Schaap P."/>
        </authorList>
    </citation>
    <scope>NUCLEOTIDE SEQUENCE</scope>
    <source>
        <strain evidence="9">QSvi11</strain>
    </source>
</reference>
<evidence type="ECO:0008006" key="11">
    <source>
        <dbReference type="Google" id="ProtNLM"/>
    </source>
</evidence>
<evidence type="ECO:0000256" key="3">
    <source>
        <dbReference type="ARBA" id="ARBA00022692"/>
    </source>
</evidence>
<dbReference type="Pfam" id="PF06422">
    <property type="entry name" value="PDR_CDR"/>
    <property type="match status" value="1"/>
</dbReference>
<evidence type="ECO:0000256" key="6">
    <source>
        <dbReference type="SAM" id="Phobius"/>
    </source>
</evidence>
<keyword evidence="10" id="KW-1185">Reference proteome</keyword>
<evidence type="ECO:0000256" key="2">
    <source>
        <dbReference type="ARBA" id="ARBA00022448"/>
    </source>
</evidence>
<dbReference type="OrthoDB" id="245989at2759"/>
<comment type="caution">
    <text evidence="9">The sequence shown here is derived from an EMBL/GenBank/DDBJ whole genome shotgun (WGS) entry which is preliminary data.</text>
</comment>
<keyword evidence="4 6" id="KW-1133">Transmembrane helix</keyword>
<accession>A0A8J4PKB9</accession>
<feature type="domain" description="CDR ABC transporter" evidence="8">
    <location>
        <begin position="313"/>
        <end position="356"/>
    </location>
</feature>
<organism evidence="9 10">
    <name type="scientific">Polysphondylium violaceum</name>
    <dbReference type="NCBI Taxonomy" id="133409"/>
    <lineage>
        <taxon>Eukaryota</taxon>
        <taxon>Amoebozoa</taxon>
        <taxon>Evosea</taxon>
        <taxon>Eumycetozoa</taxon>
        <taxon>Dictyostelia</taxon>
        <taxon>Dictyosteliales</taxon>
        <taxon>Dictyosteliaceae</taxon>
        <taxon>Polysphondylium</taxon>
    </lineage>
</organism>
<feature type="transmembrane region" description="Helical" evidence="6">
    <location>
        <begin position="333"/>
        <end position="353"/>
    </location>
</feature>
<keyword evidence="2" id="KW-0813">Transport</keyword>
<dbReference type="InterPro" id="IPR010929">
    <property type="entry name" value="PDR_CDR_ABC"/>
</dbReference>
<evidence type="ECO:0000256" key="5">
    <source>
        <dbReference type="ARBA" id="ARBA00023136"/>
    </source>
</evidence>
<evidence type="ECO:0000259" key="8">
    <source>
        <dbReference type="Pfam" id="PF06422"/>
    </source>
</evidence>
<dbReference type="GO" id="GO:0140359">
    <property type="term" value="F:ABC-type transporter activity"/>
    <property type="evidence" value="ECO:0007669"/>
    <property type="project" value="InterPro"/>
</dbReference>
<feature type="transmembrane region" description="Helical" evidence="6">
    <location>
        <begin position="205"/>
        <end position="229"/>
    </location>
</feature>
<gene>
    <name evidence="9" type="ORF">CYY_010343</name>
</gene>
<feature type="transmembrane region" description="Helical" evidence="6">
    <location>
        <begin position="63"/>
        <end position="84"/>
    </location>
</feature>
<keyword evidence="5 6" id="KW-0472">Membrane</keyword>
<dbReference type="InterPro" id="IPR013525">
    <property type="entry name" value="ABC2_TM"/>
</dbReference>
<dbReference type="PANTHER" id="PTHR19241">
    <property type="entry name" value="ATP-BINDING CASSETTE TRANSPORTER"/>
    <property type="match status" value="1"/>
</dbReference>
<feature type="transmembrane region" description="Helical" evidence="6">
    <location>
        <begin position="135"/>
        <end position="166"/>
    </location>
</feature>